<sequence length="147" mass="17028">MKLLFLLLRLKNKINFIVSIITSHILKWRAIGDMTDSKHDITTNIGEEKNDLFPPIDVNACYKDTMRLSSIITPTSVSELPQTPDDKSYKVKLRKVKRSQKRKTKKPTSLKFNDSDSEDLFPKINHEQFNPNSIHYISLIPTPLNFK</sequence>
<dbReference type="EMBL" id="KV453852">
    <property type="protein sequence ID" value="ODV85373.1"/>
    <property type="molecule type" value="Genomic_DNA"/>
</dbReference>
<organism evidence="2 3">
    <name type="scientific">[Candida] arabinofermentans NRRL YB-2248</name>
    <dbReference type="NCBI Taxonomy" id="983967"/>
    <lineage>
        <taxon>Eukaryota</taxon>
        <taxon>Fungi</taxon>
        <taxon>Dikarya</taxon>
        <taxon>Ascomycota</taxon>
        <taxon>Saccharomycotina</taxon>
        <taxon>Pichiomycetes</taxon>
        <taxon>Pichiales</taxon>
        <taxon>Pichiaceae</taxon>
        <taxon>Ogataea</taxon>
        <taxon>Ogataea/Candida clade</taxon>
    </lineage>
</organism>
<gene>
    <name evidence="2" type="ORF">CANARDRAFT_150868</name>
</gene>
<protein>
    <submittedName>
        <fullName evidence="2">Uncharacterized protein</fullName>
    </submittedName>
</protein>
<evidence type="ECO:0000313" key="2">
    <source>
        <dbReference type="EMBL" id="ODV85373.1"/>
    </source>
</evidence>
<evidence type="ECO:0000313" key="3">
    <source>
        <dbReference type="Proteomes" id="UP000094801"/>
    </source>
</evidence>
<dbReference type="AlphaFoldDB" id="A0A1E4T0U5"/>
<reference evidence="3" key="1">
    <citation type="submission" date="2016-04" db="EMBL/GenBank/DDBJ databases">
        <title>Comparative genomics of biotechnologically important yeasts.</title>
        <authorList>
            <consortium name="DOE Joint Genome Institute"/>
            <person name="Riley R."/>
            <person name="Haridas S."/>
            <person name="Wolfe K.H."/>
            <person name="Lopes M.R."/>
            <person name="Hittinger C.T."/>
            <person name="Goker M."/>
            <person name="Salamov A."/>
            <person name="Wisecaver J."/>
            <person name="Long T.M."/>
            <person name="Aerts A.L."/>
            <person name="Barry K."/>
            <person name="Choi C."/>
            <person name="Clum A."/>
            <person name="Coughlan A.Y."/>
            <person name="Deshpande S."/>
            <person name="Douglass A.P."/>
            <person name="Hanson S.J."/>
            <person name="Klenk H.-P."/>
            <person name="Labutti K."/>
            <person name="Lapidus A."/>
            <person name="Lindquist E."/>
            <person name="Lipzen A."/>
            <person name="Meier-Kolthoff J.P."/>
            <person name="Ohm R.A."/>
            <person name="Otillar R.P."/>
            <person name="Pangilinan J."/>
            <person name="Peng Y."/>
            <person name="Rokas A."/>
            <person name="Rosa C.A."/>
            <person name="Scheuner C."/>
            <person name="Sibirny A.A."/>
            <person name="Slot J.C."/>
            <person name="Stielow J.B."/>
            <person name="Sun H."/>
            <person name="Kurtzman C.P."/>
            <person name="Blackwell M."/>
            <person name="Grigoriev I.V."/>
            <person name="Jeffries T.W."/>
        </authorList>
    </citation>
    <scope>NUCLEOTIDE SEQUENCE [LARGE SCALE GENOMIC DNA]</scope>
    <source>
        <strain evidence="3">NRRL YB-2248</strain>
    </source>
</reference>
<feature type="region of interest" description="Disordered" evidence="1">
    <location>
        <begin position="78"/>
        <end position="114"/>
    </location>
</feature>
<accession>A0A1E4T0U5</accession>
<evidence type="ECO:0000256" key="1">
    <source>
        <dbReference type="SAM" id="MobiDB-lite"/>
    </source>
</evidence>
<name>A0A1E4T0U5_9ASCO</name>
<dbReference type="Proteomes" id="UP000094801">
    <property type="component" value="Unassembled WGS sequence"/>
</dbReference>
<proteinExistence type="predicted"/>
<feature type="compositionally biased region" description="Basic residues" evidence="1">
    <location>
        <begin position="90"/>
        <end position="108"/>
    </location>
</feature>
<keyword evidence="3" id="KW-1185">Reference proteome</keyword>